<organism evidence="3 4">
    <name type="scientific">Mariniphaga sediminis</name>
    <dbReference type="NCBI Taxonomy" id="1628158"/>
    <lineage>
        <taxon>Bacteria</taxon>
        <taxon>Pseudomonadati</taxon>
        <taxon>Bacteroidota</taxon>
        <taxon>Bacteroidia</taxon>
        <taxon>Marinilabiliales</taxon>
        <taxon>Prolixibacteraceae</taxon>
        <taxon>Mariniphaga</taxon>
    </lineage>
</organism>
<proteinExistence type="predicted"/>
<evidence type="ECO:0000313" key="4">
    <source>
        <dbReference type="Proteomes" id="UP000266441"/>
    </source>
</evidence>
<dbReference type="OrthoDB" id="9768177at2"/>
<dbReference type="NCBIfam" id="TIGR04056">
    <property type="entry name" value="OMP_RagA_SusC"/>
    <property type="match status" value="1"/>
</dbReference>
<dbReference type="Proteomes" id="UP000266441">
    <property type="component" value="Unassembled WGS sequence"/>
</dbReference>
<dbReference type="InterPro" id="IPR037066">
    <property type="entry name" value="Plug_dom_sf"/>
</dbReference>
<comment type="caution">
    <text evidence="3">The sequence shown here is derived from an EMBL/GenBank/DDBJ whole genome shotgun (WGS) entry which is preliminary data.</text>
</comment>
<reference evidence="3 4" key="1">
    <citation type="journal article" date="2015" name="Int. J. Syst. Evol. Microbiol.">
        <title>Mariniphaga sediminis sp. nov., isolated from coastal sediment.</title>
        <authorList>
            <person name="Wang F.Q."/>
            <person name="Shen Q.Y."/>
            <person name="Chen G.J."/>
            <person name="Du Z.J."/>
        </authorList>
    </citation>
    <scope>NUCLEOTIDE SEQUENCE [LARGE SCALE GENOMIC DNA]</scope>
    <source>
        <strain evidence="3 4">SY21</strain>
    </source>
</reference>
<sequence>MKHMYKKYLLSLSLLCLIISKTLLGINTGTKEINGDITTKDSITLNYNLDSIVHIPYGVVSKINAANDISVIYPNNTLLFDNVSNGYELINGKVPGLIGNTNIRGLGGALVVIDGIPRELSSVNIQEIEQITILKDVNSSLLYGTRADKGVILIKTKRGKPNEKRISGFFEAGINDPISYPTYLGSADYMELFNEARVNNGLNPLYSEDVIGSTRAGTDRVRFPDMNYYGSEFLKEFKPTSRFISEFSGGNRDAQYYLNLGWYHTGTLMNKGRDESYNKINLRSNIDFKIIDKIRAYVDVVGVFDFDNRVNGNFFSDASTIRPNAYAPLIDSSLVADKALLSSGTFVEGKYLVGGTSIYRNNPYGYLNLGGYNNNYGIVVQFNNGYKIDMSSITEGLSLNLNVSFDFYNRFTASQTNTYAVFQPSWNDDNQMSLTKIGEDFFSGSQEIRNSYLNRKFSFSGLLDYQKVFRNDHALSLSLLAYYDTFNETSGFYTSKHAHLGNRFNYVYKNKYIVDFSSAISYSNKLAPENRLGFSPSVGLAWVISEEDFFNKTFINFLKLRLSGGIMNTDVTITDYYRYEDIFEQQWGYSWYDSGRSNQSTVVSNAGNPNLFYEKRKEYNVGFESLLFNKEVFLEFSAFHELRSDRVTSSNNRYPNYLGGINPLINYAENKFSGIELGVTWRKNFTDFSYELGTSMTIYQTEITKRDEYWPEEYLYRVGNPINANWGLEAIGLFEDESDIQNHAIQEFGEVQPGDIKYKDQNKDGVVNDNDIVMLENASSTFIGGASLLLNYKNFSLYVHSTFRDGSYRMANSAYYWVYGDRKYSEIVKNRWTEQTSKTATYPRLSSEYNSNNFRNSSYWIYDNSLISIDRIQLNYNFPKQLFSKFFIQNMQVYARASNVMAFAKNKDKIQLNVGSEPQYKFYALGLKVNF</sequence>
<evidence type="ECO:0000256" key="1">
    <source>
        <dbReference type="SAM" id="SignalP"/>
    </source>
</evidence>
<evidence type="ECO:0000313" key="3">
    <source>
        <dbReference type="EMBL" id="RIH64482.1"/>
    </source>
</evidence>
<dbReference type="SUPFAM" id="SSF56935">
    <property type="entry name" value="Porins"/>
    <property type="match status" value="1"/>
</dbReference>
<accession>A0A399D170</accession>
<feature type="chain" id="PRO_5017478141" evidence="1">
    <location>
        <begin position="26"/>
        <end position="931"/>
    </location>
</feature>
<feature type="domain" description="TonB-dependent receptor plug" evidence="2">
    <location>
        <begin position="93"/>
        <end position="151"/>
    </location>
</feature>
<dbReference type="AlphaFoldDB" id="A0A399D170"/>
<dbReference type="InterPro" id="IPR012910">
    <property type="entry name" value="Plug_dom"/>
</dbReference>
<name>A0A399D170_9BACT</name>
<dbReference type="EMBL" id="QWET01000010">
    <property type="protein sequence ID" value="RIH64482.1"/>
    <property type="molecule type" value="Genomic_DNA"/>
</dbReference>
<evidence type="ECO:0000259" key="2">
    <source>
        <dbReference type="Pfam" id="PF07715"/>
    </source>
</evidence>
<dbReference type="InterPro" id="IPR023996">
    <property type="entry name" value="TonB-dep_OMP_SusC/RagA"/>
</dbReference>
<dbReference type="Pfam" id="PF07715">
    <property type="entry name" value="Plug"/>
    <property type="match status" value="1"/>
</dbReference>
<gene>
    <name evidence="3" type="ORF">D1164_14070</name>
</gene>
<feature type="signal peptide" evidence="1">
    <location>
        <begin position="1"/>
        <end position="25"/>
    </location>
</feature>
<keyword evidence="1" id="KW-0732">Signal</keyword>
<protein>
    <submittedName>
        <fullName evidence="3">SusC/RagA family TonB-linked outer membrane protein</fullName>
    </submittedName>
</protein>
<keyword evidence="4" id="KW-1185">Reference proteome</keyword>
<dbReference type="Gene3D" id="2.170.130.10">
    <property type="entry name" value="TonB-dependent receptor, plug domain"/>
    <property type="match status" value="1"/>
</dbReference>